<protein>
    <submittedName>
        <fullName evidence="1">Ankyrin repeat containing protein</fullName>
    </submittedName>
</protein>
<dbReference type="Gene3D" id="1.25.40.20">
    <property type="entry name" value="Ankyrin repeat-containing domain"/>
    <property type="match status" value="1"/>
</dbReference>
<accession>A0AA96EN06</accession>
<dbReference type="SUPFAM" id="SSF48403">
    <property type="entry name" value="Ankyrin repeat"/>
    <property type="match status" value="1"/>
</dbReference>
<reference evidence="1" key="1">
    <citation type="submission" date="2023-07" db="EMBL/GenBank/DDBJ databases">
        <authorList>
            <person name="Xia Y."/>
        </authorList>
    </citation>
    <scope>NUCLEOTIDE SEQUENCE</scope>
    <source>
        <strain evidence="1">E</strain>
    </source>
</reference>
<dbReference type="EMBL" id="OR343189">
    <property type="protein sequence ID" value="WNL50470.1"/>
    <property type="molecule type" value="Genomic_DNA"/>
</dbReference>
<organism evidence="1">
    <name type="scientific">Marseillevirus sp</name>
    <dbReference type="NCBI Taxonomy" id="2809551"/>
    <lineage>
        <taxon>Viruses</taxon>
        <taxon>Varidnaviria</taxon>
        <taxon>Bamfordvirae</taxon>
        <taxon>Nucleocytoviricota</taxon>
        <taxon>Megaviricetes</taxon>
        <taxon>Pimascovirales</taxon>
        <taxon>Pimascovirales incertae sedis</taxon>
        <taxon>Marseilleviridae</taxon>
        <taxon>Marseillevirus</taxon>
    </lineage>
</organism>
<gene>
    <name evidence="1" type="ORF">MarDSR_431</name>
</gene>
<name>A0AA96EN06_9VIRU</name>
<sequence>MEGYELNFAFMDGDLELCEELRQKGEKLEFSYNDISQALWGGRYDLALWLEKWYPEQWEYYCKNYYPLQNAIMGGNIDLVNHIWRMAEQQPEHEKWTDDIALLGPQRPLYYAVRCGKHEMVEWIESRYPKDKIDERILLECVWDGKDEFALWLLKNREFSVSRDSADAANCEDNFCPLVLEELRKRGFE</sequence>
<evidence type="ECO:0000313" key="1">
    <source>
        <dbReference type="EMBL" id="WNL50470.1"/>
    </source>
</evidence>
<dbReference type="InterPro" id="IPR036770">
    <property type="entry name" value="Ankyrin_rpt-contain_sf"/>
</dbReference>
<proteinExistence type="predicted"/>